<evidence type="ECO:0000256" key="9">
    <source>
        <dbReference type="RuleBase" id="RU003567"/>
    </source>
</evidence>
<evidence type="ECO:0000256" key="5">
    <source>
        <dbReference type="ARBA" id="ARBA00022825"/>
    </source>
</evidence>
<comment type="subunit">
    <text evidence="7">Fourteen ClpP subunits assemble into 2 heptameric rings which stack back to back to give a disk-like structure with a central cavity, resembling the structure of eukaryotic proteasomes.</text>
</comment>
<keyword evidence="2 7" id="KW-0963">Cytoplasm</keyword>
<dbReference type="GO" id="GO:0005737">
    <property type="term" value="C:cytoplasm"/>
    <property type="evidence" value="ECO:0007669"/>
    <property type="project" value="UniProtKB-SubCell"/>
</dbReference>
<keyword evidence="5 7" id="KW-0720">Serine protease</keyword>
<comment type="function">
    <text evidence="7">Cleaves peptides in various proteins in a process that requires ATP hydrolysis. Has a chymotrypsin-like activity. Plays a major role in the degradation of misfolded proteins.</text>
</comment>
<evidence type="ECO:0000256" key="6">
    <source>
        <dbReference type="ARBA" id="ARBA00034021"/>
    </source>
</evidence>
<comment type="catalytic activity">
    <reaction evidence="6 7 8">
        <text>Hydrolysis of proteins to small peptides in the presence of ATP and magnesium. alpha-casein is the usual test substrate. In the absence of ATP, only oligopeptides shorter than five residues are hydrolyzed (such as succinyl-Leu-Tyr-|-NHMec, and Leu-Tyr-Leu-|-Tyr-Trp, in which cleavage of the -Tyr-|-Leu- and -Tyr-|-Trp bonds also occurs).</text>
        <dbReference type="EC" id="3.4.21.92"/>
    </reaction>
</comment>
<reference evidence="10 11" key="1">
    <citation type="submission" date="2012-12" db="EMBL/GenBank/DDBJ databases">
        <title>Whole genome shotgun sequence of Gordonia hirsuta NBRC 16056.</title>
        <authorList>
            <person name="Isaki-Nakamura S."/>
            <person name="Hosoyama A."/>
            <person name="Tsuchikane K."/>
            <person name="Katsumata H."/>
            <person name="Baba S."/>
            <person name="Yamazaki S."/>
            <person name="Fujita N."/>
        </authorList>
    </citation>
    <scope>NUCLEOTIDE SEQUENCE [LARGE SCALE GENOMIC DNA]</scope>
    <source>
        <strain evidence="10 11">NBRC 16056</strain>
    </source>
</reference>
<feature type="active site" description="Nucleophile" evidence="7">
    <location>
        <position position="101"/>
    </location>
</feature>
<sequence length="201" mass="21474">MSNLYTPPTMSSGVAGLNLTDSVFERLLRERIIFLGTQVDDDIANRLCAQILLLAAEDPSRDINLYINSPGGSVTAGMAIFDTMQLAPCDVATYAMGMAASMGQFLLAAGTKGKRHALPHARIMMHQPSAGIGGTAADIAIQAEQFAATKKEMNRLNAEFTGQPLEKIEADADRDKWFTATEAQEYGIVDHVVTSVANPGA</sequence>
<dbReference type="InterPro" id="IPR001907">
    <property type="entry name" value="ClpP"/>
</dbReference>
<evidence type="ECO:0000256" key="2">
    <source>
        <dbReference type="ARBA" id="ARBA00022490"/>
    </source>
</evidence>
<dbReference type="PROSITE" id="PS00382">
    <property type="entry name" value="CLP_PROTEASE_HIS"/>
    <property type="match status" value="1"/>
</dbReference>
<dbReference type="EMBL" id="BANT01000022">
    <property type="protein sequence ID" value="GAC57553.1"/>
    <property type="molecule type" value="Genomic_DNA"/>
</dbReference>
<comment type="caution">
    <text evidence="10">The sequence shown here is derived from an EMBL/GenBank/DDBJ whole genome shotgun (WGS) entry which is preliminary data.</text>
</comment>
<keyword evidence="3 7" id="KW-0645">Protease</keyword>
<dbReference type="eggNOG" id="COG0740">
    <property type="taxonomic scope" value="Bacteria"/>
</dbReference>
<dbReference type="PRINTS" id="PR00127">
    <property type="entry name" value="CLPPROTEASEP"/>
</dbReference>
<name>L7LC03_9ACTN</name>
<evidence type="ECO:0000313" key="10">
    <source>
        <dbReference type="EMBL" id="GAC57553.1"/>
    </source>
</evidence>
<protein>
    <recommendedName>
        <fullName evidence="7 9">ATP-dependent Clp protease proteolytic subunit</fullName>
        <ecNumber evidence="7">3.4.21.92</ecNumber>
    </recommendedName>
    <alternativeName>
        <fullName evidence="7">Endopeptidase Clp</fullName>
    </alternativeName>
</protein>
<evidence type="ECO:0000256" key="8">
    <source>
        <dbReference type="PROSITE-ProRule" id="PRU10086"/>
    </source>
</evidence>
<keyword evidence="4 7" id="KW-0378">Hydrolase</keyword>
<evidence type="ECO:0000256" key="1">
    <source>
        <dbReference type="ARBA" id="ARBA00007039"/>
    </source>
</evidence>
<gene>
    <name evidence="7 10" type="primary">clpP</name>
    <name evidence="10" type="ORF">GOHSU_22_00130</name>
</gene>
<keyword evidence="11" id="KW-1185">Reference proteome</keyword>
<dbReference type="EC" id="3.4.21.92" evidence="7"/>
<dbReference type="GO" id="GO:0006515">
    <property type="term" value="P:protein quality control for misfolded or incompletely synthesized proteins"/>
    <property type="evidence" value="ECO:0007669"/>
    <property type="project" value="TreeGrafter"/>
</dbReference>
<dbReference type="HAMAP" id="MF_00444">
    <property type="entry name" value="ClpP"/>
    <property type="match status" value="1"/>
</dbReference>
<dbReference type="InterPro" id="IPR029045">
    <property type="entry name" value="ClpP/crotonase-like_dom_sf"/>
</dbReference>
<feature type="active site" evidence="7 8">
    <location>
        <position position="126"/>
    </location>
</feature>
<evidence type="ECO:0000256" key="4">
    <source>
        <dbReference type="ARBA" id="ARBA00022801"/>
    </source>
</evidence>
<evidence type="ECO:0000313" key="11">
    <source>
        <dbReference type="Proteomes" id="UP000053405"/>
    </source>
</evidence>
<dbReference type="GO" id="GO:0051117">
    <property type="term" value="F:ATPase binding"/>
    <property type="evidence" value="ECO:0007669"/>
    <property type="project" value="TreeGrafter"/>
</dbReference>
<comment type="similarity">
    <text evidence="1 7 9">Belongs to the peptidase S14 family.</text>
</comment>
<dbReference type="Gene3D" id="3.90.226.10">
    <property type="entry name" value="2-enoyl-CoA Hydratase, Chain A, domain 1"/>
    <property type="match status" value="1"/>
</dbReference>
<comment type="subcellular location">
    <subcellularLocation>
        <location evidence="7">Cytoplasm</location>
    </subcellularLocation>
</comment>
<evidence type="ECO:0000256" key="3">
    <source>
        <dbReference type="ARBA" id="ARBA00022670"/>
    </source>
</evidence>
<accession>L7LC03</accession>
<dbReference type="STRING" id="1121927.GOHSU_22_00130"/>
<dbReference type="GO" id="GO:0009368">
    <property type="term" value="C:endopeptidase Clp complex"/>
    <property type="evidence" value="ECO:0007669"/>
    <property type="project" value="TreeGrafter"/>
</dbReference>
<dbReference type="NCBIfam" id="NF001368">
    <property type="entry name" value="PRK00277.1"/>
    <property type="match status" value="1"/>
</dbReference>
<proteinExistence type="inferred from homology"/>
<organism evidence="10 11">
    <name type="scientific">Gordonia hirsuta DSM 44140 = NBRC 16056</name>
    <dbReference type="NCBI Taxonomy" id="1121927"/>
    <lineage>
        <taxon>Bacteria</taxon>
        <taxon>Bacillati</taxon>
        <taxon>Actinomycetota</taxon>
        <taxon>Actinomycetes</taxon>
        <taxon>Mycobacteriales</taxon>
        <taxon>Gordoniaceae</taxon>
        <taxon>Gordonia</taxon>
    </lineage>
</organism>
<dbReference type="CDD" id="cd07017">
    <property type="entry name" value="S14_ClpP_2"/>
    <property type="match status" value="1"/>
</dbReference>
<dbReference type="GO" id="GO:0004252">
    <property type="term" value="F:serine-type endopeptidase activity"/>
    <property type="evidence" value="ECO:0007669"/>
    <property type="project" value="UniProtKB-UniRule"/>
</dbReference>
<dbReference type="NCBIfam" id="NF009205">
    <property type="entry name" value="PRK12553.1"/>
    <property type="match status" value="1"/>
</dbReference>
<dbReference type="SUPFAM" id="SSF52096">
    <property type="entry name" value="ClpP/crotonase"/>
    <property type="match status" value="1"/>
</dbReference>
<evidence type="ECO:0000256" key="7">
    <source>
        <dbReference type="HAMAP-Rule" id="MF_00444"/>
    </source>
</evidence>
<dbReference type="PANTHER" id="PTHR10381">
    <property type="entry name" value="ATP-DEPENDENT CLP PROTEASE PROTEOLYTIC SUBUNIT"/>
    <property type="match status" value="1"/>
</dbReference>
<dbReference type="GO" id="GO:0004176">
    <property type="term" value="F:ATP-dependent peptidase activity"/>
    <property type="evidence" value="ECO:0007669"/>
    <property type="project" value="InterPro"/>
</dbReference>
<dbReference type="InterPro" id="IPR023562">
    <property type="entry name" value="ClpP/TepA"/>
</dbReference>
<dbReference type="PANTHER" id="PTHR10381:SF70">
    <property type="entry name" value="ATP-DEPENDENT CLP PROTEASE PROTEOLYTIC SUBUNIT"/>
    <property type="match status" value="1"/>
</dbReference>
<dbReference type="Pfam" id="PF00574">
    <property type="entry name" value="CLP_protease"/>
    <property type="match status" value="1"/>
</dbReference>
<dbReference type="Proteomes" id="UP000053405">
    <property type="component" value="Unassembled WGS sequence"/>
</dbReference>
<dbReference type="AlphaFoldDB" id="L7LC03"/>
<dbReference type="InterPro" id="IPR033135">
    <property type="entry name" value="ClpP_His_AS"/>
</dbReference>
<dbReference type="FunFam" id="3.90.226.10:FF:000002">
    <property type="entry name" value="ATP-dependent Clp protease proteolytic subunit"/>
    <property type="match status" value="1"/>
</dbReference>